<evidence type="ECO:0000313" key="1">
    <source>
        <dbReference type="EMBL" id="VVC38505.1"/>
    </source>
</evidence>
<sequence length="130" mass="14541">MWGLSSVHSVKLADAGPAPKSAVVSKFSAELVLRTNFAKEVPLASTNLALNFNETMYFSASSAFSVKTFGKANISLENKTLILKIVSFIYGYLKERVYRQKINSEAELRERILQATIEFAESDVRSNWEL</sequence>
<accession>A0A5E4N7L7</accession>
<keyword evidence="2" id="KW-1185">Reference proteome</keyword>
<protein>
    <submittedName>
        <fullName evidence="1">Uncharacterized protein</fullName>
    </submittedName>
</protein>
<dbReference type="EMBL" id="CABPRJ010001477">
    <property type="protein sequence ID" value="VVC38505.1"/>
    <property type="molecule type" value="Genomic_DNA"/>
</dbReference>
<organism evidence="1 2">
    <name type="scientific">Cinara cedri</name>
    <dbReference type="NCBI Taxonomy" id="506608"/>
    <lineage>
        <taxon>Eukaryota</taxon>
        <taxon>Metazoa</taxon>
        <taxon>Ecdysozoa</taxon>
        <taxon>Arthropoda</taxon>
        <taxon>Hexapoda</taxon>
        <taxon>Insecta</taxon>
        <taxon>Pterygota</taxon>
        <taxon>Neoptera</taxon>
        <taxon>Paraneoptera</taxon>
        <taxon>Hemiptera</taxon>
        <taxon>Sternorrhyncha</taxon>
        <taxon>Aphidomorpha</taxon>
        <taxon>Aphidoidea</taxon>
        <taxon>Aphididae</taxon>
        <taxon>Lachninae</taxon>
        <taxon>Cinara</taxon>
    </lineage>
</organism>
<reference evidence="1 2" key="1">
    <citation type="submission" date="2019-08" db="EMBL/GenBank/DDBJ databases">
        <authorList>
            <person name="Alioto T."/>
            <person name="Alioto T."/>
            <person name="Gomez Garrido J."/>
        </authorList>
    </citation>
    <scope>NUCLEOTIDE SEQUENCE [LARGE SCALE GENOMIC DNA]</scope>
</reference>
<evidence type="ECO:0000313" key="2">
    <source>
        <dbReference type="Proteomes" id="UP000325440"/>
    </source>
</evidence>
<feature type="non-terminal residue" evidence="1">
    <location>
        <position position="130"/>
    </location>
</feature>
<gene>
    <name evidence="1" type="ORF">CINCED_3A016658</name>
</gene>
<proteinExistence type="predicted"/>
<name>A0A5E4N7L7_9HEMI</name>
<dbReference type="Proteomes" id="UP000325440">
    <property type="component" value="Unassembled WGS sequence"/>
</dbReference>
<dbReference type="AlphaFoldDB" id="A0A5E4N7L7"/>